<dbReference type="Gene3D" id="3.30.160.250">
    <property type="match status" value="1"/>
</dbReference>
<comment type="caution">
    <text evidence="1">The sequence shown here is derived from an EMBL/GenBank/DDBJ whole genome shotgun (WGS) entry which is preliminary data.</text>
</comment>
<dbReference type="OrthoDB" id="2735357at2"/>
<sequence length="109" mass="12404">MIKVYKYPVIFAVEDNETDEGDFPVYIRIPDLVDAGFSFASSAGHTEDDILAIARDCMKMSIEDGLRRDLQAPVASKLREIDLKKHLSRYDEELIDLKSIAVEWIKAEV</sequence>
<evidence type="ECO:0000313" key="2">
    <source>
        <dbReference type="Proteomes" id="UP000247416"/>
    </source>
</evidence>
<evidence type="ECO:0000313" key="1">
    <source>
        <dbReference type="EMBL" id="PYF08294.1"/>
    </source>
</evidence>
<dbReference type="RefSeq" id="WP_107936045.1">
    <property type="nucleotide sequence ID" value="NZ_PYWJ01000023.1"/>
</dbReference>
<reference evidence="1 2" key="1">
    <citation type="submission" date="2018-06" db="EMBL/GenBank/DDBJ databases">
        <title>Genomic Encyclopedia of Archaeal and Bacterial Type Strains, Phase II (KMG-II): from individual species to whole genera.</title>
        <authorList>
            <person name="Goeker M."/>
        </authorList>
    </citation>
    <scope>NUCLEOTIDE SEQUENCE [LARGE SCALE GENOMIC DNA]</scope>
    <source>
        <strain evidence="1 2">KACC 16626</strain>
    </source>
</reference>
<keyword evidence="2" id="KW-1185">Reference proteome</keyword>
<proteinExistence type="predicted"/>
<gene>
    <name evidence="1" type="ORF">BJ095_10259</name>
</gene>
<dbReference type="AlphaFoldDB" id="A0A318TUG4"/>
<dbReference type="Proteomes" id="UP000247416">
    <property type="component" value="Unassembled WGS sequence"/>
</dbReference>
<protein>
    <submittedName>
        <fullName evidence="1">Uncharacterized protein</fullName>
    </submittedName>
</protein>
<dbReference type="EMBL" id="QJTJ01000002">
    <property type="protein sequence ID" value="PYF08294.1"/>
    <property type="molecule type" value="Genomic_DNA"/>
</dbReference>
<organism evidence="1 2">
    <name type="scientific">Ureibacillus chungkukjangi</name>
    <dbReference type="NCBI Taxonomy" id="1202712"/>
    <lineage>
        <taxon>Bacteria</taxon>
        <taxon>Bacillati</taxon>
        <taxon>Bacillota</taxon>
        <taxon>Bacilli</taxon>
        <taxon>Bacillales</taxon>
        <taxon>Caryophanaceae</taxon>
        <taxon>Ureibacillus</taxon>
    </lineage>
</organism>
<accession>A0A318TUG4</accession>
<name>A0A318TUG4_9BACL</name>